<dbReference type="Proteomes" id="UP000319769">
    <property type="component" value="Unassembled WGS sequence"/>
</dbReference>
<evidence type="ECO:0000259" key="2">
    <source>
        <dbReference type="PROSITE" id="PS50263"/>
    </source>
</evidence>
<evidence type="ECO:0000256" key="1">
    <source>
        <dbReference type="ARBA" id="ARBA00022801"/>
    </source>
</evidence>
<accession>A0A5N0UT82</accession>
<dbReference type="Pfam" id="PF00795">
    <property type="entry name" value="CN_hydrolase"/>
    <property type="match status" value="1"/>
</dbReference>
<dbReference type="EMBL" id="VMNW02000079">
    <property type="protein sequence ID" value="KAA9153185.1"/>
    <property type="molecule type" value="Genomic_DNA"/>
</dbReference>
<dbReference type="GO" id="GO:0050126">
    <property type="term" value="F:N-carbamoylputrescine amidase activity"/>
    <property type="evidence" value="ECO:0007669"/>
    <property type="project" value="TreeGrafter"/>
</dbReference>
<feature type="domain" description="CN hydrolase" evidence="2">
    <location>
        <begin position="5"/>
        <end position="230"/>
    </location>
</feature>
<dbReference type="CDD" id="cd07197">
    <property type="entry name" value="nitrilase"/>
    <property type="match status" value="1"/>
</dbReference>
<proteinExistence type="predicted"/>
<dbReference type="PANTHER" id="PTHR43674:SF2">
    <property type="entry name" value="BETA-UREIDOPROPIONASE"/>
    <property type="match status" value="1"/>
</dbReference>
<keyword evidence="4" id="KW-1185">Reference proteome</keyword>
<name>A0A5N0UT82_9PSEU</name>
<dbReference type="SUPFAM" id="SSF56317">
    <property type="entry name" value="Carbon-nitrogen hydrolase"/>
    <property type="match status" value="1"/>
</dbReference>
<dbReference type="PANTHER" id="PTHR43674">
    <property type="entry name" value="NITRILASE C965.09-RELATED"/>
    <property type="match status" value="1"/>
</dbReference>
<sequence length="230" mass="23372">MCASLNVAVAQPVSLSHAVEANVAEHARLVRAAGARVIVFPELSLTGYELGAEPIAPGDPRLAPLVDACAETGSLALVGAPVPGPHIALLAVDGTGVSVAYRKIYLGGPEPEHFRPGDTPAVLDIDGFRVGLAICKDLGVPEHAANTAALGIDGYVAATAETVENKDLQEKRAHRVATTHGVWVAVASFAGHTGGGFEPATGGSSIRRADGTILAQAGPAPGEFVRAELS</sequence>
<dbReference type="OrthoDB" id="4532287at2"/>
<dbReference type="InterPro" id="IPR036526">
    <property type="entry name" value="C-N_Hydrolase_sf"/>
</dbReference>
<protein>
    <submittedName>
        <fullName evidence="3">Carbon-nitrogen hydrolase family protein</fullName>
    </submittedName>
</protein>
<dbReference type="RefSeq" id="WP_144750489.1">
    <property type="nucleotide sequence ID" value="NZ_VMNW02000079.1"/>
</dbReference>
<evidence type="ECO:0000313" key="3">
    <source>
        <dbReference type="EMBL" id="KAA9153185.1"/>
    </source>
</evidence>
<dbReference type="AlphaFoldDB" id="A0A5N0UT82"/>
<comment type="caution">
    <text evidence="3">The sequence shown here is derived from an EMBL/GenBank/DDBJ whole genome shotgun (WGS) entry which is preliminary data.</text>
</comment>
<dbReference type="PROSITE" id="PS50263">
    <property type="entry name" value="CN_HYDROLASE"/>
    <property type="match status" value="1"/>
</dbReference>
<gene>
    <name evidence="3" type="ORF">FPZ12_035295</name>
</gene>
<dbReference type="InterPro" id="IPR050345">
    <property type="entry name" value="Aliph_Amidase/BUP"/>
</dbReference>
<dbReference type="Gene3D" id="3.60.110.10">
    <property type="entry name" value="Carbon-nitrogen hydrolase"/>
    <property type="match status" value="1"/>
</dbReference>
<reference evidence="3" key="1">
    <citation type="submission" date="2019-09" db="EMBL/GenBank/DDBJ databases">
        <authorList>
            <person name="Teo W.F.A."/>
            <person name="Duangmal K."/>
        </authorList>
    </citation>
    <scope>NUCLEOTIDE SEQUENCE [LARGE SCALE GENOMIC DNA]</scope>
    <source>
        <strain evidence="3">K81G1</strain>
    </source>
</reference>
<organism evidence="3 4">
    <name type="scientific">Amycolatopsis acidicola</name>
    <dbReference type="NCBI Taxonomy" id="2596893"/>
    <lineage>
        <taxon>Bacteria</taxon>
        <taxon>Bacillati</taxon>
        <taxon>Actinomycetota</taxon>
        <taxon>Actinomycetes</taxon>
        <taxon>Pseudonocardiales</taxon>
        <taxon>Pseudonocardiaceae</taxon>
        <taxon>Amycolatopsis</taxon>
    </lineage>
</organism>
<keyword evidence="1 3" id="KW-0378">Hydrolase</keyword>
<dbReference type="GO" id="GO:0033388">
    <property type="term" value="P:putrescine biosynthetic process from arginine"/>
    <property type="evidence" value="ECO:0007669"/>
    <property type="project" value="TreeGrafter"/>
</dbReference>
<evidence type="ECO:0000313" key="4">
    <source>
        <dbReference type="Proteomes" id="UP000319769"/>
    </source>
</evidence>
<dbReference type="InterPro" id="IPR003010">
    <property type="entry name" value="C-N_Hydrolase"/>
</dbReference>